<organism evidence="2">
    <name type="scientific">Suhomyces bolitotheri</name>
    <dbReference type="NCBI Taxonomy" id="246028"/>
    <lineage>
        <taxon>Eukaryota</taxon>
        <taxon>Fungi</taxon>
        <taxon>Dikarya</taxon>
        <taxon>Ascomycota</taxon>
        <taxon>Saccharomycotina</taxon>
        <taxon>Pichiomycetes</taxon>
        <taxon>Debaryomycetaceae</taxon>
        <taxon>Suhomyces</taxon>
    </lineage>
</organism>
<dbReference type="CDD" id="cd00086">
    <property type="entry name" value="homeodomain"/>
    <property type="match status" value="1"/>
</dbReference>
<dbReference type="SUPFAM" id="SSF46689">
    <property type="entry name" value="Homeodomain-like"/>
    <property type="match status" value="1"/>
</dbReference>
<dbReference type="InterPro" id="IPR001356">
    <property type="entry name" value="HD"/>
</dbReference>
<dbReference type="Gene3D" id="1.10.10.60">
    <property type="entry name" value="Homeodomain-like"/>
    <property type="match status" value="1"/>
</dbReference>
<dbReference type="SMART" id="SM00389">
    <property type="entry name" value="HOX"/>
    <property type="match status" value="1"/>
</dbReference>
<feature type="domain" description="Homeobox" evidence="1">
    <location>
        <begin position="109"/>
        <end position="188"/>
    </location>
</feature>
<proteinExistence type="predicted"/>
<accession>A0A3S9NLP0</accession>
<sequence>MNPQSESLKLIELHLKMHITTITTFPIFDPEVIRNEIDKHTLFISTFLERAPYLRDSETQILKRIYLLVNALVLMSEERCNLHREVFKLAEHENLKSYQKDHQFINCDMNSIRTAQHKFTSEQRLILEEWYQDNLEWPYLNSMSTQDLHKRTGLSLVQVKNWSQMMILTSNSRVSNKRRKDKTQKISEELQDILM</sequence>
<keyword evidence="2" id="KW-0371">Homeobox</keyword>
<evidence type="ECO:0000313" key="2">
    <source>
        <dbReference type="EMBL" id="AZQ56620.1"/>
    </source>
</evidence>
<dbReference type="InterPro" id="IPR009057">
    <property type="entry name" value="Homeodomain-like_sf"/>
</dbReference>
<dbReference type="AlphaFoldDB" id="A0A3S9NLP0"/>
<evidence type="ECO:0000259" key="1">
    <source>
        <dbReference type="SMART" id="SM00389"/>
    </source>
</evidence>
<protein>
    <submittedName>
        <fullName evidence="2">MAT homeobox alpha 2 protein</fullName>
    </submittedName>
</protein>
<dbReference type="GO" id="GO:0003677">
    <property type="term" value="F:DNA binding"/>
    <property type="evidence" value="ECO:0007669"/>
    <property type="project" value="UniProtKB-KW"/>
</dbReference>
<reference evidence="2" key="1">
    <citation type="journal article" date="2018" name="FEMS Yeast Res.">
        <title>The Suhomyces clade: from single isolate to multiple species to disintegrating sex loci.</title>
        <authorList>
            <person name="Kijpornyongpan T."/>
            <person name="Urbina H."/>
            <person name="Suh S.O."/>
            <person name="Luangsa-Ard J."/>
            <person name="Aime M."/>
            <person name="Blackwell M."/>
        </authorList>
    </citation>
    <scope>NUCLEOTIDE SEQUENCE</scope>
    <source>
        <strain evidence="2">BG02-3-29-2-2</strain>
    </source>
</reference>
<dbReference type="EMBL" id="MH707263">
    <property type="protein sequence ID" value="AZQ56620.1"/>
    <property type="molecule type" value="Genomic_DNA"/>
</dbReference>
<keyword evidence="2" id="KW-0238">DNA-binding</keyword>
<name>A0A3S9NLP0_9ASCO</name>